<evidence type="ECO:0000256" key="7">
    <source>
        <dbReference type="ARBA" id="ARBA00023204"/>
    </source>
</evidence>
<evidence type="ECO:0000256" key="9">
    <source>
        <dbReference type="HAMAP-Rule" id="MF_00096"/>
    </source>
</evidence>
<name>A0ABT5YIY2_9PROT</name>
<dbReference type="InterPro" id="IPR036678">
    <property type="entry name" value="MutS_con_dom_sf"/>
</dbReference>
<accession>A0ABT5YIY2</accession>
<dbReference type="InterPro" id="IPR027417">
    <property type="entry name" value="P-loop_NTPase"/>
</dbReference>
<dbReference type="InterPro" id="IPR005748">
    <property type="entry name" value="DNA_mismatch_repair_MutS"/>
</dbReference>
<dbReference type="InterPro" id="IPR000432">
    <property type="entry name" value="DNA_mismatch_repair_MutS_C"/>
</dbReference>
<dbReference type="InterPro" id="IPR045076">
    <property type="entry name" value="MutS"/>
</dbReference>
<dbReference type="SMART" id="SM00533">
    <property type="entry name" value="MUTSd"/>
    <property type="match status" value="1"/>
</dbReference>
<evidence type="ECO:0000259" key="11">
    <source>
        <dbReference type="PROSITE" id="PS00486"/>
    </source>
</evidence>
<feature type="domain" description="DNA mismatch repair proteins mutS family" evidence="11">
    <location>
        <begin position="701"/>
        <end position="717"/>
    </location>
</feature>
<evidence type="ECO:0000256" key="2">
    <source>
        <dbReference type="ARBA" id="ARBA00021982"/>
    </source>
</evidence>
<reference evidence="12 13" key="1">
    <citation type="submission" date="2023-03" db="EMBL/GenBank/DDBJ databases">
        <title>Fodinicurvata sp. CAU 1616 isolated from sea sendiment.</title>
        <authorList>
            <person name="Kim W."/>
        </authorList>
    </citation>
    <scope>NUCLEOTIDE SEQUENCE [LARGE SCALE GENOMIC DNA]</scope>
    <source>
        <strain evidence="12 13">CAU 1616</strain>
    </source>
</reference>
<comment type="function">
    <text evidence="8 9">This protein is involved in the repair of mismatches in DNA. It is possible that it carries out the mismatch recognition step. This protein has a weak ATPase activity.</text>
</comment>
<dbReference type="InterPro" id="IPR036187">
    <property type="entry name" value="DNA_mismatch_repair_MutS_sf"/>
</dbReference>
<keyword evidence="6 9" id="KW-0238">DNA-binding</keyword>
<dbReference type="InterPro" id="IPR007696">
    <property type="entry name" value="DNA_mismatch_repair_MutS_core"/>
</dbReference>
<sequence>MMEQYLAIKEAHADCLLFYRMGDFYELFFQDAVEAATALDITLTKRGQHDGEEIPMCGVPVHAHEAYLSRLIRKGFRVAVCEQMEDPAEAKRRGSKAVVKREVIRIVTPGTLTEDQLLDSRTNNYLAALADAAGGLGLAWLDVSTGDFQVESLQVDRLSAALGRVEPSELLLPDRLLARSEIAEALADWKARLAPLPGTRFDSENARTRLEGLYEVGTLSGFGDFDRAELSAAGALVDYLELTQKGRLPRLAPPRRPGEGGRAVMEIDAATRRNLELTRAMDGGRRGSLLATIDRTVTGAGARLLASRLSAPLTDPQALTARLDAVAFLLAEEGLRQDLRASLKACPDMERALSRLSLGRGSARDLAAVRAGLAVASELQRLLTDPAVQPCPAEVRACAERLGGLQELRSELERALVADPPGLLRDGGFVAAGYSGDLDELKGLRDESRRLIAGLQARYVEATGIASLKVKHNNVLGYFIEVSASNAGKVPTGPDSPFVHRQTLASATRFSTVELSELEQKILSAADRALALEVEIFEALCARVLQEGDQVAGAARALAEIDVTASLASLARSEDWCRPQVEDSDRFVIEGGRHPVVEAALRAEQGGPFVANDCDLSDEQRLWLVTGPNMAGKSTFLRQNALIALLAQIGSFVPARQAVIGTVDRLFSRVGAADDLARGRSTFMVEMVETAAILNQAGPRALVILDEIGRGTATFDGLSIAWACVEHLHEVNRSRALFATHYHELTRLSATLPALTCHAMRVKEWQGEVVFLHEVGPGAADRSYGIHVAKLAGLPAAAVARAEAVLEKLEQGEQAGALSRLADDLPLFSAAARQVAPAGEARGPDPLEEVLEAVNPDELTPKEALDLLYRLRALLSEAARA</sequence>
<keyword evidence="13" id="KW-1185">Reference proteome</keyword>
<dbReference type="PANTHER" id="PTHR11361">
    <property type="entry name" value="DNA MISMATCH REPAIR PROTEIN MUTS FAMILY MEMBER"/>
    <property type="match status" value="1"/>
</dbReference>
<dbReference type="Proteomes" id="UP001215503">
    <property type="component" value="Unassembled WGS sequence"/>
</dbReference>
<dbReference type="Pfam" id="PF05188">
    <property type="entry name" value="MutS_II"/>
    <property type="match status" value="1"/>
</dbReference>
<dbReference type="NCBIfam" id="NF003810">
    <property type="entry name" value="PRK05399.1"/>
    <property type="match status" value="1"/>
</dbReference>
<dbReference type="InterPro" id="IPR016151">
    <property type="entry name" value="DNA_mismatch_repair_MutS_N"/>
</dbReference>
<dbReference type="SUPFAM" id="SSF52540">
    <property type="entry name" value="P-loop containing nucleoside triphosphate hydrolases"/>
    <property type="match status" value="1"/>
</dbReference>
<dbReference type="NCBIfam" id="TIGR01070">
    <property type="entry name" value="mutS1"/>
    <property type="match status" value="1"/>
</dbReference>
<evidence type="ECO:0000313" key="12">
    <source>
        <dbReference type="EMBL" id="MDF2094903.1"/>
    </source>
</evidence>
<evidence type="ECO:0000256" key="4">
    <source>
        <dbReference type="ARBA" id="ARBA00022763"/>
    </source>
</evidence>
<keyword evidence="3 9" id="KW-0547">Nucleotide-binding</keyword>
<dbReference type="Gene3D" id="6.10.140.430">
    <property type="match status" value="1"/>
</dbReference>
<dbReference type="SUPFAM" id="SSF48334">
    <property type="entry name" value="DNA repair protein MutS, domain III"/>
    <property type="match status" value="1"/>
</dbReference>
<evidence type="ECO:0000256" key="1">
    <source>
        <dbReference type="ARBA" id="ARBA00006271"/>
    </source>
</evidence>
<comment type="similarity">
    <text evidence="1 9 10">Belongs to the DNA mismatch repair MutS family.</text>
</comment>
<feature type="binding site" evidence="9">
    <location>
        <begin position="627"/>
        <end position="634"/>
    </location>
    <ligand>
        <name>ATP</name>
        <dbReference type="ChEBI" id="CHEBI:30616"/>
    </ligand>
</feature>
<dbReference type="InterPro" id="IPR007695">
    <property type="entry name" value="DNA_mismatch_repair_MutS-lik_N"/>
</dbReference>
<dbReference type="SUPFAM" id="SSF53150">
    <property type="entry name" value="DNA repair protein MutS, domain II"/>
    <property type="match status" value="1"/>
</dbReference>
<dbReference type="InterPro" id="IPR017261">
    <property type="entry name" value="DNA_mismatch_repair_MutS/MSH"/>
</dbReference>
<dbReference type="Gene3D" id="3.40.50.300">
    <property type="entry name" value="P-loop containing nucleotide triphosphate hydrolases"/>
    <property type="match status" value="1"/>
</dbReference>
<evidence type="ECO:0000256" key="10">
    <source>
        <dbReference type="RuleBase" id="RU003756"/>
    </source>
</evidence>
<organism evidence="12 13">
    <name type="scientific">Aquibaculum arenosum</name>
    <dbReference type="NCBI Taxonomy" id="3032591"/>
    <lineage>
        <taxon>Bacteria</taxon>
        <taxon>Pseudomonadati</taxon>
        <taxon>Pseudomonadota</taxon>
        <taxon>Alphaproteobacteria</taxon>
        <taxon>Rhodospirillales</taxon>
        <taxon>Rhodovibrionaceae</taxon>
        <taxon>Aquibaculum</taxon>
    </lineage>
</organism>
<dbReference type="RefSeq" id="WP_275819859.1">
    <property type="nucleotide sequence ID" value="NZ_JARHUD010000001.1"/>
</dbReference>
<evidence type="ECO:0000256" key="3">
    <source>
        <dbReference type="ARBA" id="ARBA00022741"/>
    </source>
</evidence>
<dbReference type="PIRSF" id="PIRSF037677">
    <property type="entry name" value="DNA_mis_repair_Msh6"/>
    <property type="match status" value="1"/>
</dbReference>
<dbReference type="HAMAP" id="MF_00096">
    <property type="entry name" value="MutS"/>
    <property type="match status" value="1"/>
</dbReference>
<comment type="caution">
    <text evidence="12">The sequence shown here is derived from an EMBL/GenBank/DDBJ whole genome shotgun (WGS) entry which is preliminary data.</text>
</comment>
<dbReference type="InterPro" id="IPR007860">
    <property type="entry name" value="DNA_mmatch_repair_MutS_con_dom"/>
</dbReference>
<dbReference type="PROSITE" id="PS00486">
    <property type="entry name" value="DNA_MISMATCH_REPAIR_2"/>
    <property type="match status" value="1"/>
</dbReference>
<dbReference type="SUPFAM" id="SSF55271">
    <property type="entry name" value="DNA repair protein MutS, domain I"/>
    <property type="match status" value="1"/>
</dbReference>
<evidence type="ECO:0000313" key="13">
    <source>
        <dbReference type="Proteomes" id="UP001215503"/>
    </source>
</evidence>
<dbReference type="CDD" id="cd03284">
    <property type="entry name" value="ABC_MutS1"/>
    <property type="match status" value="1"/>
</dbReference>
<dbReference type="Pfam" id="PF01624">
    <property type="entry name" value="MutS_I"/>
    <property type="match status" value="1"/>
</dbReference>
<keyword evidence="5 9" id="KW-0067">ATP-binding</keyword>
<dbReference type="Pfam" id="PF05190">
    <property type="entry name" value="MutS_IV"/>
    <property type="match status" value="1"/>
</dbReference>
<dbReference type="Gene3D" id="3.40.1170.10">
    <property type="entry name" value="DNA repair protein MutS, domain I"/>
    <property type="match status" value="1"/>
</dbReference>
<dbReference type="EMBL" id="JARHUD010000001">
    <property type="protein sequence ID" value="MDF2094903.1"/>
    <property type="molecule type" value="Genomic_DNA"/>
</dbReference>
<proteinExistence type="inferred from homology"/>
<evidence type="ECO:0000256" key="8">
    <source>
        <dbReference type="ARBA" id="ARBA00024647"/>
    </source>
</evidence>
<dbReference type="PANTHER" id="PTHR11361:SF34">
    <property type="entry name" value="DNA MISMATCH REPAIR PROTEIN MSH1, MITOCHONDRIAL"/>
    <property type="match status" value="1"/>
</dbReference>
<keyword evidence="7 9" id="KW-0234">DNA repair</keyword>
<dbReference type="Gene3D" id="3.30.420.110">
    <property type="entry name" value="MutS, connector domain"/>
    <property type="match status" value="1"/>
</dbReference>
<gene>
    <name evidence="9 12" type="primary">mutS</name>
    <name evidence="12" type="ORF">P2G67_02800</name>
</gene>
<dbReference type="Pfam" id="PF05192">
    <property type="entry name" value="MutS_III"/>
    <property type="match status" value="1"/>
</dbReference>
<evidence type="ECO:0000256" key="5">
    <source>
        <dbReference type="ARBA" id="ARBA00022840"/>
    </source>
</evidence>
<dbReference type="InterPro" id="IPR007861">
    <property type="entry name" value="DNA_mismatch_repair_MutS_clamp"/>
</dbReference>
<keyword evidence="4 9" id="KW-0227">DNA damage</keyword>
<dbReference type="SMART" id="SM00534">
    <property type="entry name" value="MUTSac"/>
    <property type="match status" value="1"/>
</dbReference>
<protein>
    <recommendedName>
        <fullName evidence="2 9">DNA mismatch repair protein MutS</fullName>
    </recommendedName>
</protein>
<evidence type="ECO:0000256" key="6">
    <source>
        <dbReference type="ARBA" id="ARBA00023125"/>
    </source>
</evidence>
<dbReference type="Gene3D" id="1.10.1420.10">
    <property type="match status" value="2"/>
</dbReference>
<dbReference type="Pfam" id="PF00488">
    <property type="entry name" value="MutS_V"/>
    <property type="match status" value="1"/>
</dbReference>